<keyword evidence="2" id="KW-1185">Reference proteome</keyword>
<organism evidence="1 2">
    <name type="scientific">Methylobacterium gnaphalii</name>
    <dbReference type="NCBI Taxonomy" id="1010610"/>
    <lineage>
        <taxon>Bacteria</taxon>
        <taxon>Pseudomonadati</taxon>
        <taxon>Pseudomonadota</taxon>
        <taxon>Alphaproteobacteria</taxon>
        <taxon>Hyphomicrobiales</taxon>
        <taxon>Methylobacteriaceae</taxon>
        <taxon>Methylobacterium</taxon>
    </lineage>
</organism>
<dbReference type="Proteomes" id="UP000321750">
    <property type="component" value="Unassembled WGS sequence"/>
</dbReference>
<proteinExistence type="predicted"/>
<dbReference type="RefSeq" id="WP_170245998.1">
    <property type="nucleotide sequence ID" value="NZ_BJZV01000016.1"/>
</dbReference>
<comment type="caution">
    <text evidence="1">The sequence shown here is derived from an EMBL/GenBank/DDBJ whole genome shotgun (WGS) entry which is preliminary data.</text>
</comment>
<dbReference type="EMBL" id="BJZV01000016">
    <property type="protein sequence ID" value="GEP11188.1"/>
    <property type="molecule type" value="Genomic_DNA"/>
</dbReference>
<sequence>MLLRSPMPMVMPWGEDGVMLYNDASSVLTANLPRLTKPFRKDELVTALAQMTNG</sequence>
<accession>A0A512JMN6</accession>
<gene>
    <name evidence="1" type="ORF">MGN01_30330</name>
</gene>
<name>A0A512JMN6_9HYPH</name>
<evidence type="ECO:0000313" key="1">
    <source>
        <dbReference type="EMBL" id="GEP11188.1"/>
    </source>
</evidence>
<protein>
    <submittedName>
        <fullName evidence="1">Uncharacterized protein</fullName>
    </submittedName>
</protein>
<reference evidence="1 2" key="1">
    <citation type="submission" date="2019-07" db="EMBL/GenBank/DDBJ databases">
        <title>Whole genome shotgun sequence of Methylobacterium gnaphalii NBRC 107716.</title>
        <authorList>
            <person name="Hosoyama A."/>
            <person name="Uohara A."/>
            <person name="Ohji S."/>
            <person name="Ichikawa N."/>
        </authorList>
    </citation>
    <scope>NUCLEOTIDE SEQUENCE [LARGE SCALE GENOMIC DNA]</scope>
    <source>
        <strain evidence="1 2">NBRC 107716</strain>
    </source>
</reference>
<dbReference type="AlphaFoldDB" id="A0A512JMN6"/>
<evidence type="ECO:0000313" key="2">
    <source>
        <dbReference type="Proteomes" id="UP000321750"/>
    </source>
</evidence>